<evidence type="ECO:0000256" key="1">
    <source>
        <dbReference type="ARBA" id="ARBA00004141"/>
    </source>
</evidence>
<keyword evidence="5" id="KW-1003">Cell membrane</keyword>
<dbReference type="KEGG" id="bih:BIP78_0066"/>
<keyword evidence="3 5" id="KW-1133">Transmembrane helix</keyword>
<evidence type="ECO:0000256" key="2">
    <source>
        <dbReference type="ARBA" id="ARBA00022692"/>
    </source>
</evidence>
<dbReference type="Proteomes" id="UP000287233">
    <property type="component" value="Chromosome"/>
</dbReference>
<keyword evidence="2 5" id="KW-0812">Transmembrane</keyword>
<reference evidence="7" key="1">
    <citation type="submission" date="2018-12" db="EMBL/GenBank/DDBJ databases">
        <title>Complete genome sequence of an uncultured bacterium of the candidate phylum Bipolaricaulota.</title>
        <authorList>
            <person name="Kadnikov V.V."/>
            <person name="Mardanov A.V."/>
            <person name="Beletsky A.V."/>
            <person name="Frank Y.A."/>
            <person name="Karnachuk O.V."/>
            <person name="Ravin N.V."/>
        </authorList>
    </citation>
    <scope>NUCLEOTIDE SEQUENCE [LARGE SCALE GENOMIC DNA]</scope>
</reference>
<comment type="subcellular location">
    <subcellularLocation>
        <location evidence="5">Cell membrane</location>
        <topology evidence="5">Multi-pass membrane protein</topology>
    </subcellularLocation>
    <subcellularLocation>
        <location evidence="1">Membrane</location>
        <topology evidence="1">Multi-pass membrane protein</topology>
    </subcellularLocation>
</comment>
<keyword evidence="4 5" id="KW-0472">Membrane</keyword>
<dbReference type="InterPro" id="IPR051598">
    <property type="entry name" value="TSUP/Inactive_protease-like"/>
</dbReference>
<name>A0A410FS82_BIPS1</name>
<comment type="similarity">
    <text evidence="5">Belongs to the 4-toluene sulfonate uptake permease (TSUP) (TC 2.A.102) family.</text>
</comment>
<dbReference type="InterPro" id="IPR002781">
    <property type="entry name" value="TM_pro_TauE-like"/>
</dbReference>
<gene>
    <name evidence="6" type="ORF">BIP78_0066</name>
</gene>
<evidence type="ECO:0000256" key="3">
    <source>
        <dbReference type="ARBA" id="ARBA00022989"/>
    </source>
</evidence>
<dbReference type="Pfam" id="PF01925">
    <property type="entry name" value="TauE"/>
    <property type="match status" value="1"/>
</dbReference>
<evidence type="ECO:0000313" key="7">
    <source>
        <dbReference type="Proteomes" id="UP000287233"/>
    </source>
</evidence>
<proteinExistence type="inferred from homology"/>
<feature type="transmembrane region" description="Helical" evidence="5">
    <location>
        <begin position="42"/>
        <end position="63"/>
    </location>
</feature>
<feature type="transmembrane region" description="Helical" evidence="5">
    <location>
        <begin position="194"/>
        <end position="213"/>
    </location>
</feature>
<dbReference type="PANTHER" id="PTHR43701">
    <property type="entry name" value="MEMBRANE TRANSPORTER PROTEIN MJ0441-RELATED"/>
    <property type="match status" value="1"/>
</dbReference>
<dbReference type="EMBL" id="CP034928">
    <property type="protein sequence ID" value="QAA75834.1"/>
    <property type="molecule type" value="Genomic_DNA"/>
</dbReference>
<evidence type="ECO:0000256" key="5">
    <source>
        <dbReference type="RuleBase" id="RU363041"/>
    </source>
</evidence>
<evidence type="ECO:0000256" key="4">
    <source>
        <dbReference type="ARBA" id="ARBA00023136"/>
    </source>
</evidence>
<sequence length="273" mass="28534">MHYLLLVALGGGAGALGTLIGAGGGFILVPILLLLYPHESALTISSISLAVVLFNATSGSWAYARMGRVDYRSGLVFAAATVPGAVAGALTVDYVPRLAFNAIFGVLMIVVAGYLFTRRKERTQLRRSPRARLTVRTVVEKGGATYTYAYDRRWGVGLSVFVGYLSSLLGIGGGIIHVPALVRVLHFPVHIATATSQFILAIMAFAGTAVHIATGSFSPESAFRILALGMGAVAGAQGGARFSTRVRGVWLLRGLAVALALVGVRILTMAFGA</sequence>
<dbReference type="GO" id="GO:0005886">
    <property type="term" value="C:plasma membrane"/>
    <property type="evidence" value="ECO:0007669"/>
    <property type="project" value="UniProtKB-SubCell"/>
</dbReference>
<feature type="transmembrane region" description="Helical" evidence="5">
    <location>
        <begin position="98"/>
        <end position="117"/>
    </location>
</feature>
<dbReference type="PANTHER" id="PTHR43701:SF2">
    <property type="entry name" value="MEMBRANE TRANSPORTER PROTEIN YJNA-RELATED"/>
    <property type="match status" value="1"/>
</dbReference>
<feature type="transmembrane region" description="Helical" evidence="5">
    <location>
        <begin position="75"/>
        <end position="92"/>
    </location>
</feature>
<feature type="transmembrane region" description="Helical" evidence="5">
    <location>
        <begin position="161"/>
        <end position="182"/>
    </location>
</feature>
<dbReference type="AlphaFoldDB" id="A0A410FS82"/>
<feature type="transmembrane region" description="Helical" evidence="5">
    <location>
        <begin position="250"/>
        <end position="271"/>
    </location>
</feature>
<organism evidence="6 7">
    <name type="scientific">Bipolaricaulis sibiricus</name>
    <dbReference type="NCBI Taxonomy" id="2501609"/>
    <lineage>
        <taxon>Bacteria</taxon>
        <taxon>Candidatus Bipolaricaulota</taxon>
        <taxon>Candidatus Bipolaricaulia</taxon>
        <taxon>Candidatus Bipolaricaulales</taxon>
        <taxon>Candidatus Bipolaricaulaceae</taxon>
        <taxon>Candidatus Bipolaricaulis</taxon>
    </lineage>
</organism>
<evidence type="ECO:0000313" key="6">
    <source>
        <dbReference type="EMBL" id="QAA75834.1"/>
    </source>
</evidence>
<accession>A0A410FS82</accession>
<feature type="transmembrane region" description="Helical" evidence="5">
    <location>
        <begin position="12"/>
        <end position="36"/>
    </location>
</feature>
<protein>
    <recommendedName>
        <fullName evidence="5">Probable membrane transporter protein</fullName>
    </recommendedName>
</protein>